<name>A0A830GUV7_9CREN</name>
<gene>
    <name evidence="4" type="ORF">GCM10007981_15020</name>
</gene>
<organism evidence="4 5">
    <name type="scientific">Thermocladium modestius</name>
    <dbReference type="NCBI Taxonomy" id="62609"/>
    <lineage>
        <taxon>Archaea</taxon>
        <taxon>Thermoproteota</taxon>
        <taxon>Thermoprotei</taxon>
        <taxon>Thermoproteales</taxon>
        <taxon>Thermoproteaceae</taxon>
        <taxon>Thermocladium</taxon>
    </lineage>
</organism>
<dbReference type="AlphaFoldDB" id="A0A830GUV7"/>
<dbReference type="SUPFAM" id="SSF53850">
    <property type="entry name" value="Periplasmic binding protein-like II"/>
    <property type="match status" value="1"/>
</dbReference>
<dbReference type="Proteomes" id="UP000610960">
    <property type="component" value="Unassembled WGS sequence"/>
</dbReference>
<keyword evidence="3" id="KW-0812">Transmembrane</keyword>
<dbReference type="NCBIfam" id="NF040930">
    <property type="entry name" value="ABC_arch_GlcS"/>
    <property type="match status" value="1"/>
</dbReference>
<evidence type="ECO:0000256" key="1">
    <source>
        <dbReference type="ARBA" id="ARBA00008520"/>
    </source>
</evidence>
<dbReference type="RefSeq" id="WP_229657729.1">
    <property type="nucleotide sequence ID" value="NZ_BMNL01000003.1"/>
</dbReference>
<keyword evidence="3" id="KW-0472">Membrane</keyword>
<dbReference type="Gene3D" id="3.40.190.10">
    <property type="entry name" value="Periplasmic binding protein-like II"/>
    <property type="match status" value="2"/>
</dbReference>
<evidence type="ECO:0000256" key="2">
    <source>
        <dbReference type="ARBA" id="ARBA00022448"/>
    </source>
</evidence>
<evidence type="ECO:0000313" key="4">
    <source>
        <dbReference type="EMBL" id="GGP21789.1"/>
    </source>
</evidence>
<keyword evidence="3" id="KW-1133">Transmembrane helix</keyword>
<dbReference type="InterPro" id="IPR006059">
    <property type="entry name" value="SBP"/>
</dbReference>
<dbReference type="PANTHER" id="PTHR43649">
    <property type="entry name" value="ARABINOSE-BINDING PROTEIN-RELATED"/>
    <property type="match status" value="1"/>
</dbReference>
<comment type="similarity">
    <text evidence="1">Belongs to the bacterial solute-binding protein 1 family.</text>
</comment>
<dbReference type="InterPro" id="IPR054925">
    <property type="entry name" value="GlcS_GBP"/>
</dbReference>
<evidence type="ECO:0000256" key="3">
    <source>
        <dbReference type="SAM" id="Phobius"/>
    </source>
</evidence>
<reference evidence="4" key="1">
    <citation type="journal article" date="2014" name="Int. J. Syst. Evol. Microbiol.">
        <title>Complete genome sequence of Corynebacterium casei LMG S-19264T (=DSM 44701T), isolated from a smear-ripened cheese.</title>
        <authorList>
            <consortium name="US DOE Joint Genome Institute (JGI-PGF)"/>
            <person name="Walter F."/>
            <person name="Albersmeier A."/>
            <person name="Kalinowski J."/>
            <person name="Ruckert C."/>
        </authorList>
    </citation>
    <scope>NUCLEOTIDE SEQUENCE</scope>
    <source>
        <strain evidence="4">JCM 10088</strain>
    </source>
</reference>
<reference evidence="4" key="2">
    <citation type="submission" date="2020-09" db="EMBL/GenBank/DDBJ databases">
        <authorList>
            <person name="Sun Q."/>
            <person name="Ohkuma M."/>
        </authorList>
    </citation>
    <scope>NUCLEOTIDE SEQUENCE</scope>
    <source>
        <strain evidence="4">JCM 10088</strain>
    </source>
</reference>
<keyword evidence="2" id="KW-0813">Transport</keyword>
<dbReference type="Pfam" id="PF13416">
    <property type="entry name" value="SBP_bac_8"/>
    <property type="match status" value="1"/>
</dbReference>
<comment type="caution">
    <text evidence="4">The sequence shown here is derived from an EMBL/GenBank/DDBJ whole genome shotgun (WGS) entry which is preliminary data.</text>
</comment>
<evidence type="ECO:0000313" key="5">
    <source>
        <dbReference type="Proteomes" id="UP000610960"/>
    </source>
</evidence>
<accession>A0A830GUV7</accession>
<dbReference type="InterPro" id="IPR050490">
    <property type="entry name" value="Bact_solute-bd_prot1"/>
</dbReference>
<dbReference type="EMBL" id="BMNL01000003">
    <property type="protein sequence ID" value="GGP21789.1"/>
    <property type="molecule type" value="Genomic_DNA"/>
</dbReference>
<sequence length="485" mass="53683">MKGLSRTAWAVIAVVIIVVIVAAAAALTYKPPTKTTTTPVPTTSSLIFYTWWATEGKVALNHLIPAFENQYHLNVTPTIVPGAGGTNAKYAILTLIEAGKPPALFQVHYGPEMISYVEIAPQGIHNFVNMTPVAQQIGLFSDAVPEVLQAGAFNGTLLSIPVNVHRGALLYINLKLLKEYNLPIPTNLSTLEYDTVQLAAHGVSPWMVPGSDGGWDQLNLWEDIFLSLAGPHVYNEMIYGVIPLNNATIQNWIAETNKLFLNFTSYDYPGWQSLTWTQGLTDLAQGDVAFQANGNWLTNYAYDFLNITIYPAVAPYINWNNVTIVEEPFPGTQNYYALVIDSVAVPVGPQEQSALTFIKWWASMAGQEIWTKWKAVTFYNNVTTDYFNTPAQWYDYKQLLSTPEQNFVYQLSDGGLFDDVFAQLDSGLYTLQQVGPSGIAAWNITLATQMHQEESEWLAAAKLGLGYLGFPGHPFAGYYPPWVNS</sequence>
<dbReference type="PANTHER" id="PTHR43649:SF29">
    <property type="entry name" value="OSMOPROTECTIVE COMPOUNDS-BINDING PROTEIN GGTB"/>
    <property type="match status" value="1"/>
</dbReference>
<proteinExistence type="inferred from homology"/>
<feature type="transmembrane region" description="Helical" evidence="3">
    <location>
        <begin position="7"/>
        <end position="29"/>
    </location>
</feature>
<keyword evidence="5" id="KW-1185">Reference proteome</keyword>
<protein>
    <submittedName>
        <fullName evidence="4">Uncharacterized protein</fullName>
    </submittedName>
</protein>